<dbReference type="EMBL" id="MK072389">
    <property type="protein sequence ID" value="AYV83512.1"/>
    <property type="molecule type" value="Genomic_DNA"/>
</dbReference>
<evidence type="ECO:0000256" key="5">
    <source>
        <dbReference type="SAM" id="Phobius"/>
    </source>
</evidence>
<dbReference type="InterPro" id="IPR052788">
    <property type="entry name" value="RING-type_E3_ligase_ATL"/>
</dbReference>
<feature type="transmembrane region" description="Helical" evidence="5">
    <location>
        <begin position="125"/>
        <end position="153"/>
    </location>
</feature>
<keyword evidence="3" id="KW-0862">Zinc</keyword>
<organism evidence="7">
    <name type="scientific">Hyperionvirus sp</name>
    <dbReference type="NCBI Taxonomy" id="2487770"/>
    <lineage>
        <taxon>Viruses</taxon>
        <taxon>Varidnaviria</taxon>
        <taxon>Bamfordvirae</taxon>
        <taxon>Nucleocytoviricota</taxon>
        <taxon>Megaviricetes</taxon>
        <taxon>Imitervirales</taxon>
        <taxon>Mimiviridae</taxon>
        <taxon>Klosneuvirinae</taxon>
    </lineage>
</organism>
<feature type="transmembrane region" description="Helical" evidence="5">
    <location>
        <begin position="46"/>
        <end position="65"/>
    </location>
</feature>
<sequence length="252" mass="27992">MTMRAVVLALLGGYVITTTVLLGLYMNDQYIREPISVVTGASSGTFTVGFNITGVLTAIFAMKFVMDHMLNLISRRGHYNCRMFTAYVLMHLGIIIGVILSISSFGLHCYYTSCFHMETPLYVPVLIHVMIIFAWVGFSVIRFTIIILAWAACGENVNADILSICIKPPAERIPAADPTTPDIENANIPFGLVQNINKFGPETICTICHAEYEAKIKTTVLHCAHYYHTACIDTWLHDHPTCPKCKVDIPSE</sequence>
<feature type="domain" description="RING-type" evidence="6">
    <location>
        <begin position="205"/>
        <end position="246"/>
    </location>
</feature>
<dbReference type="Pfam" id="PF13639">
    <property type="entry name" value="zf-RING_2"/>
    <property type="match status" value="1"/>
</dbReference>
<protein>
    <recommendedName>
        <fullName evidence="6">RING-type domain-containing protein</fullName>
    </recommendedName>
</protein>
<dbReference type="InterPro" id="IPR001841">
    <property type="entry name" value="Znf_RING"/>
</dbReference>
<accession>A0A3G5A8V9</accession>
<gene>
    <name evidence="7" type="ORF">Hyperionvirus7_83</name>
</gene>
<dbReference type="GO" id="GO:0008270">
    <property type="term" value="F:zinc ion binding"/>
    <property type="evidence" value="ECO:0007669"/>
    <property type="project" value="UniProtKB-KW"/>
</dbReference>
<dbReference type="PROSITE" id="PS50089">
    <property type="entry name" value="ZF_RING_2"/>
    <property type="match status" value="1"/>
</dbReference>
<keyword evidence="5" id="KW-0812">Transmembrane</keyword>
<keyword evidence="5" id="KW-1133">Transmembrane helix</keyword>
<evidence type="ECO:0000313" key="7">
    <source>
        <dbReference type="EMBL" id="AYV83512.1"/>
    </source>
</evidence>
<evidence type="ECO:0000256" key="4">
    <source>
        <dbReference type="PROSITE-ProRule" id="PRU00175"/>
    </source>
</evidence>
<dbReference type="SMART" id="SM00184">
    <property type="entry name" value="RING"/>
    <property type="match status" value="1"/>
</dbReference>
<dbReference type="InterPro" id="IPR013083">
    <property type="entry name" value="Znf_RING/FYVE/PHD"/>
</dbReference>
<evidence type="ECO:0000256" key="2">
    <source>
        <dbReference type="ARBA" id="ARBA00022771"/>
    </source>
</evidence>
<feature type="transmembrane region" description="Helical" evidence="5">
    <location>
        <begin position="86"/>
        <end position="105"/>
    </location>
</feature>
<reference evidence="7" key="1">
    <citation type="submission" date="2018-10" db="EMBL/GenBank/DDBJ databases">
        <title>Hidden diversity of soil giant viruses.</title>
        <authorList>
            <person name="Schulz F."/>
            <person name="Alteio L."/>
            <person name="Goudeau D."/>
            <person name="Ryan E.M."/>
            <person name="Malmstrom R.R."/>
            <person name="Blanchard J."/>
            <person name="Woyke T."/>
        </authorList>
    </citation>
    <scope>NUCLEOTIDE SEQUENCE</scope>
    <source>
        <strain evidence="7">HYV1</strain>
    </source>
</reference>
<dbReference type="SUPFAM" id="SSF57850">
    <property type="entry name" value="RING/U-box"/>
    <property type="match status" value="1"/>
</dbReference>
<feature type="transmembrane region" description="Helical" evidence="5">
    <location>
        <begin position="7"/>
        <end position="26"/>
    </location>
</feature>
<dbReference type="PANTHER" id="PTHR45798">
    <property type="entry name" value="RING-H2 FINGER PROTEIN ATL61-RELATED-RELATED"/>
    <property type="match status" value="1"/>
</dbReference>
<keyword evidence="1" id="KW-0479">Metal-binding</keyword>
<evidence type="ECO:0000259" key="6">
    <source>
        <dbReference type="PROSITE" id="PS50089"/>
    </source>
</evidence>
<proteinExistence type="predicted"/>
<evidence type="ECO:0000256" key="3">
    <source>
        <dbReference type="ARBA" id="ARBA00022833"/>
    </source>
</evidence>
<dbReference type="PANTHER" id="PTHR45798:SF97">
    <property type="entry name" value="ALCOHOL-SENSITIVE RING FINGER PROTEIN 1"/>
    <property type="match status" value="1"/>
</dbReference>
<keyword evidence="2 4" id="KW-0863">Zinc-finger</keyword>
<keyword evidence="5" id="KW-0472">Membrane</keyword>
<name>A0A3G5A8V9_9VIRU</name>
<evidence type="ECO:0000256" key="1">
    <source>
        <dbReference type="ARBA" id="ARBA00022723"/>
    </source>
</evidence>
<dbReference type="Gene3D" id="3.30.40.10">
    <property type="entry name" value="Zinc/RING finger domain, C3HC4 (zinc finger)"/>
    <property type="match status" value="1"/>
</dbReference>